<dbReference type="AlphaFoldDB" id="D5E649"/>
<dbReference type="KEGG" id="mcd:MCRO_0635"/>
<dbReference type="GO" id="GO:0003676">
    <property type="term" value="F:nucleic acid binding"/>
    <property type="evidence" value="ECO:0007669"/>
    <property type="project" value="InterPro"/>
</dbReference>
<keyword evidence="5 13" id="KW-0255">Endonuclease</keyword>
<keyword evidence="8 13" id="KW-0460">Magnesium</keyword>
<reference key="2">
    <citation type="submission" date="2010-03" db="EMBL/GenBank/DDBJ databases">
        <authorList>
            <person name="Ma Z."/>
            <person name="Wang X."/>
            <person name="Liu H."/>
        </authorList>
    </citation>
    <scope>NUCLEOTIDE SEQUENCE</scope>
    <source>
        <strain>MP145</strain>
    </source>
</reference>
<evidence type="ECO:0000256" key="11">
    <source>
        <dbReference type="ARBA" id="ARBA00023447"/>
    </source>
</evidence>
<dbReference type="Gene3D" id="3.40.1350.10">
    <property type="match status" value="1"/>
</dbReference>
<evidence type="ECO:0000256" key="8">
    <source>
        <dbReference type="ARBA" id="ARBA00022842"/>
    </source>
</evidence>
<dbReference type="HAMAP" id="MF_00130">
    <property type="entry name" value="RecU"/>
    <property type="match status" value="1"/>
</dbReference>
<keyword evidence="6 13" id="KW-0227">DNA damage</keyword>
<dbReference type="GO" id="GO:0007059">
    <property type="term" value="P:chromosome segregation"/>
    <property type="evidence" value="ECO:0007669"/>
    <property type="project" value="UniProtKB-UniRule"/>
</dbReference>
<gene>
    <name evidence="13 14" type="primary">recU</name>
    <name evidence="14" type="ordered locus">MCRO_0635</name>
</gene>
<dbReference type="GO" id="GO:0006310">
    <property type="term" value="P:DNA recombination"/>
    <property type="evidence" value="ECO:0007669"/>
    <property type="project" value="UniProtKB-UniRule"/>
</dbReference>
<reference evidence="14 15" key="3">
    <citation type="journal article" date="2011" name="J. Bacteriol.">
        <title>Genome sequences of Mycoplasma alligatoris A21JP2T and Mycoplasma crocodyli MP145T.</title>
        <authorList>
            <person name="Brown D.R."/>
            <person name="Farmerie W.G."/>
            <person name="May M."/>
            <person name="Benders G.A."/>
            <person name="Durkin A.S."/>
            <person name="Hlavinka K."/>
            <person name="Hostetler J."/>
            <person name="Jackson J."/>
            <person name="Johnson J."/>
            <person name="Miller R.H."/>
            <person name="Paralanov V."/>
            <person name="Radune D."/>
            <person name="Szczypinski B."/>
            <person name="Glass J.I."/>
        </authorList>
    </citation>
    <scope>NUCLEOTIDE SEQUENCE [LARGE SCALE GENOMIC DNA]</scope>
    <source>
        <strain evidence="15">ATCC 51981 / MP145</strain>
    </source>
</reference>
<accession>D5E649</accession>
<keyword evidence="10 13" id="KW-0234">DNA repair</keyword>
<evidence type="ECO:0000313" key="15">
    <source>
        <dbReference type="Proteomes" id="UP000001845"/>
    </source>
</evidence>
<comment type="function">
    <text evidence="13">Endonuclease that resolves Holliday junction intermediates in genetic recombination. Cleaves mobile four-strand junctions by introducing symmetrical nicks in paired strands. Promotes annealing of linear ssDNA with homologous dsDNA. Required for DNA repair, homologous recombination and chromosome segregation.</text>
</comment>
<dbReference type="SUPFAM" id="SSF52980">
    <property type="entry name" value="Restriction endonuclease-like"/>
    <property type="match status" value="1"/>
</dbReference>
<feature type="binding site" evidence="13">
    <location>
        <position position="74"/>
    </location>
    <ligand>
        <name>Mg(2+)</name>
        <dbReference type="ChEBI" id="CHEBI:18420"/>
    </ligand>
</feature>
<comment type="catalytic activity">
    <reaction evidence="13">
        <text>Endonucleolytic cleavage at a junction such as a reciprocal single-stranded crossover between two homologous DNA duplexes (Holliday junction).</text>
        <dbReference type="EC" id="3.1.21.10"/>
    </reaction>
</comment>
<keyword evidence="4 13" id="KW-0479">Metal-binding</keyword>
<dbReference type="CDD" id="cd22354">
    <property type="entry name" value="RecU-like"/>
    <property type="match status" value="1"/>
</dbReference>
<dbReference type="Pfam" id="PF03838">
    <property type="entry name" value="RecU"/>
    <property type="match status" value="1"/>
</dbReference>
<evidence type="ECO:0000256" key="6">
    <source>
        <dbReference type="ARBA" id="ARBA00022763"/>
    </source>
</evidence>
<dbReference type="Proteomes" id="UP000001845">
    <property type="component" value="Chromosome"/>
</dbReference>
<sequence length="167" mass="19294">MHKNRGMLLETLINKTINYYWTNNIAYIEKKQIPITFKSISNIDGKLSIGNAVISSKSTVDYIGCYNGSFVAFEAKSTNIDKLELSNIKEHQIDYLKIIYDNGGFPFFVIFFSKDNKVYILSIKNYLEIIKDGKKYISQETIKNYSINVEITFPGIIDFLPLIKFIF</sequence>
<evidence type="ECO:0000256" key="1">
    <source>
        <dbReference type="ARBA" id="ARBA00004496"/>
    </source>
</evidence>
<feature type="binding site" evidence="13">
    <location>
        <position position="61"/>
    </location>
    <ligand>
        <name>Mg(2+)</name>
        <dbReference type="ChEBI" id="CHEBI:18420"/>
    </ligand>
</feature>
<dbReference type="NCBIfam" id="NF002581">
    <property type="entry name" value="PRK02234.1-2"/>
    <property type="match status" value="1"/>
</dbReference>
<keyword evidence="15" id="KW-1185">Reference proteome</keyword>
<evidence type="ECO:0000256" key="3">
    <source>
        <dbReference type="ARBA" id="ARBA00022722"/>
    </source>
</evidence>
<dbReference type="STRING" id="512564.MCRO_0635"/>
<organism evidence="14 15">
    <name type="scientific">Mycoplasma crocodyli (strain ATCC 51981 / MP145)</name>
    <dbReference type="NCBI Taxonomy" id="512564"/>
    <lineage>
        <taxon>Bacteria</taxon>
        <taxon>Bacillati</taxon>
        <taxon>Mycoplasmatota</taxon>
        <taxon>Mollicutes</taxon>
        <taxon>Mycoplasmataceae</taxon>
        <taxon>Mycoplasma</taxon>
    </lineage>
</organism>
<comment type="similarity">
    <text evidence="11 13">Belongs to the RecU family.</text>
</comment>
<name>D5E649_MYCCM</name>
<dbReference type="RefSeq" id="WP_013054768.1">
    <property type="nucleotide sequence ID" value="NC_014014.1"/>
</dbReference>
<evidence type="ECO:0000256" key="9">
    <source>
        <dbReference type="ARBA" id="ARBA00023172"/>
    </source>
</evidence>
<protein>
    <recommendedName>
        <fullName evidence="12 13">Holliday junction resolvase RecU</fullName>
        <ecNumber evidence="13">3.1.21.10</ecNumber>
    </recommendedName>
    <alternativeName>
        <fullName evidence="13">Recombination protein U homolog</fullName>
    </alternativeName>
</protein>
<dbReference type="EMBL" id="CP001991">
    <property type="protein sequence ID" value="ADE19992.1"/>
    <property type="molecule type" value="Genomic_DNA"/>
</dbReference>
<dbReference type="GO" id="GO:0006281">
    <property type="term" value="P:DNA repair"/>
    <property type="evidence" value="ECO:0007669"/>
    <property type="project" value="UniProtKB-UniRule"/>
</dbReference>
<dbReference type="eggNOG" id="COG3331">
    <property type="taxonomic scope" value="Bacteria"/>
</dbReference>
<dbReference type="OrthoDB" id="9783592at2"/>
<dbReference type="InterPro" id="IPR011856">
    <property type="entry name" value="tRNA_endonuc-like_dom_sf"/>
</dbReference>
<proteinExistence type="inferred from homology"/>
<feature type="binding site" evidence="13">
    <location>
        <position position="59"/>
    </location>
    <ligand>
        <name>Mg(2+)</name>
        <dbReference type="ChEBI" id="CHEBI:18420"/>
    </ligand>
</feature>
<reference evidence="15" key="1">
    <citation type="submission" date="2010-03" db="EMBL/GenBank/DDBJ databases">
        <title>The complete genome of Mycoplasma crocodyli MP145.</title>
        <authorList>
            <person name="Glass J.I."/>
            <person name="Durkin A.S."/>
            <person name="Hostetler J."/>
            <person name="Jackson J."/>
            <person name="Johnson J."/>
            <person name="May M.A."/>
            <person name="Paralanov V."/>
            <person name="Radune D."/>
            <person name="Szczypinski B."/>
            <person name="Brown D.R."/>
        </authorList>
    </citation>
    <scope>NUCLEOTIDE SEQUENCE [LARGE SCALE GENOMIC DNA]</scope>
    <source>
        <strain evidence="15">ATCC 51981 / MP145</strain>
    </source>
</reference>
<evidence type="ECO:0000256" key="2">
    <source>
        <dbReference type="ARBA" id="ARBA00022490"/>
    </source>
</evidence>
<dbReference type="EC" id="3.1.21.10" evidence="13"/>
<evidence type="ECO:0000256" key="10">
    <source>
        <dbReference type="ARBA" id="ARBA00023204"/>
    </source>
</evidence>
<evidence type="ECO:0000256" key="13">
    <source>
        <dbReference type="HAMAP-Rule" id="MF_00130"/>
    </source>
</evidence>
<keyword evidence="7 13" id="KW-0378">Hydrolase</keyword>
<dbReference type="GO" id="GO:0000287">
    <property type="term" value="F:magnesium ion binding"/>
    <property type="evidence" value="ECO:0007669"/>
    <property type="project" value="UniProtKB-UniRule"/>
</dbReference>
<dbReference type="GO" id="GO:0008821">
    <property type="term" value="F:crossover junction DNA endonuclease activity"/>
    <property type="evidence" value="ECO:0007669"/>
    <property type="project" value="UniProtKB-EC"/>
</dbReference>
<evidence type="ECO:0000256" key="4">
    <source>
        <dbReference type="ARBA" id="ARBA00022723"/>
    </source>
</evidence>
<dbReference type="InterPro" id="IPR011335">
    <property type="entry name" value="Restrct_endonuc-II-like"/>
</dbReference>
<dbReference type="HOGENOM" id="CLU_096340_2_0_14"/>
<comment type="cofactor">
    <cofactor evidence="13">
        <name>Mg(2+)</name>
        <dbReference type="ChEBI" id="CHEBI:18420"/>
    </cofactor>
    <text evidence="13">Binds 1 Mg(2+) ion per subunit.</text>
</comment>
<dbReference type="InterPro" id="IPR004612">
    <property type="entry name" value="Resolv_RecU"/>
</dbReference>
<keyword evidence="3 13" id="KW-0540">Nuclease</keyword>
<evidence type="ECO:0000313" key="14">
    <source>
        <dbReference type="EMBL" id="ADE19992.1"/>
    </source>
</evidence>
<comment type="subcellular location">
    <subcellularLocation>
        <location evidence="1 13">Cytoplasm</location>
    </subcellularLocation>
</comment>
<feature type="binding site" evidence="13">
    <location>
        <position position="92"/>
    </location>
    <ligand>
        <name>Mg(2+)</name>
        <dbReference type="ChEBI" id="CHEBI:18420"/>
    </ligand>
</feature>
<evidence type="ECO:0000256" key="5">
    <source>
        <dbReference type="ARBA" id="ARBA00022759"/>
    </source>
</evidence>
<keyword evidence="9 13" id="KW-0233">DNA recombination</keyword>
<evidence type="ECO:0000256" key="12">
    <source>
        <dbReference type="ARBA" id="ARBA00029523"/>
    </source>
</evidence>
<dbReference type="GO" id="GO:0005737">
    <property type="term" value="C:cytoplasm"/>
    <property type="evidence" value="ECO:0007669"/>
    <property type="project" value="UniProtKB-SubCell"/>
</dbReference>
<keyword evidence="2 13" id="KW-0963">Cytoplasm</keyword>
<feature type="site" description="Transition state stabilizer" evidence="13">
    <location>
        <position position="76"/>
    </location>
</feature>
<evidence type="ECO:0000256" key="7">
    <source>
        <dbReference type="ARBA" id="ARBA00022801"/>
    </source>
</evidence>